<sequence length="92" mass="10468">MTGRPAREPRSPLRWTDHAACQDADPGLFFPITWDEHPGRGQEQARRICQSCPVRAVCLDWALATGEPDGMWGGTTPEERRRIRNRRRLATA</sequence>
<comment type="cofactor">
    <cofactor evidence="11">
        <name>[4Fe-4S] cluster</name>
        <dbReference type="ChEBI" id="CHEBI:49883"/>
    </cofactor>
    <text evidence="11">Binds 1 [4Fe-4S] cluster per subunit. Following nitrosylation of the [4Fe-4S] cluster binds 1 [4Fe-8(NO)] cluster per subunit.</text>
</comment>
<evidence type="ECO:0000256" key="9">
    <source>
        <dbReference type="ARBA" id="ARBA00023157"/>
    </source>
</evidence>
<comment type="similarity">
    <text evidence="2 11">Belongs to the WhiB family.</text>
</comment>
<dbReference type="HAMAP" id="MF_01479">
    <property type="entry name" value="WhiB"/>
    <property type="match status" value="1"/>
</dbReference>
<dbReference type="GO" id="GO:0035731">
    <property type="term" value="F:dinitrosyl-iron complex binding"/>
    <property type="evidence" value="ECO:0007669"/>
    <property type="project" value="UniProtKB-UniRule"/>
</dbReference>
<evidence type="ECO:0000313" key="14">
    <source>
        <dbReference type="EMBL" id="SBO97488.1"/>
    </source>
</evidence>
<proteinExistence type="inferred from homology"/>
<dbReference type="Pfam" id="PF02467">
    <property type="entry name" value="Whib"/>
    <property type="match status" value="1"/>
</dbReference>
<feature type="binding site" evidence="11">
    <location>
        <position position="49"/>
    </location>
    <ligand>
        <name>[4Fe-4S] cluster</name>
        <dbReference type="ChEBI" id="CHEBI:49883"/>
    </ligand>
</feature>
<organism evidence="14">
    <name type="scientific">Nonomuraea gerenzanensis</name>
    <dbReference type="NCBI Taxonomy" id="93944"/>
    <lineage>
        <taxon>Bacteria</taxon>
        <taxon>Bacillati</taxon>
        <taxon>Actinomycetota</taxon>
        <taxon>Actinomycetes</taxon>
        <taxon>Streptosporangiales</taxon>
        <taxon>Streptosporangiaceae</taxon>
        <taxon>Nonomuraea</taxon>
    </lineage>
</organism>
<keyword evidence="11" id="KW-0963">Cytoplasm</keyword>
<keyword evidence="10 11" id="KW-0804">Transcription</keyword>
<evidence type="ECO:0000256" key="3">
    <source>
        <dbReference type="ARBA" id="ARBA00022485"/>
    </source>
</evidence>
<dbReference type="PROSITE" id="PS51674">
    <property type="entry name" value="4FE4S_WBL"/>
    <property type="match status" value="1"/>
</dbReference>
<feature type="compositionally biased region" description="Basic residues" evidence="12">
    <location>
        <begin position="82"/>
        <end position="92"/>
    </location>
</feature>
<gene>
    <name evidence="11" type="primary">whiB</name>
    <name evidence="14" type="ORF">BN4615_P7004</name>
</gene>
<reference evidence="14" key="1">
    <citation type="submission" date="2016-04" db="EMBL/GenBank/DDBJ databases">
        <authorList>
            <person name="Evans L.H."/>
            <person name="Alamgir A."/>
            <person name="Owens N."/>
            <person name="Weber N.D."/>
            <person name="Virtaneva K."/>
            <person name="Barbian K."/>
            <person name="Babar A."/>
            <person name="Rosenke K."/>
        </authorList>
    </citation>
    <scope>NUCLEOTIDE SEQUENCE</scope>
    <source>
        <strain evidence="14">Nono1</strain>
    </source>
</reference>
<dbReference type="GO" id="GO:0046872">
    <property type="term" value="F:metal ion binding"/>
    <property type="evidence" value="ECO:0007669"/>
    <property type="project" value="UniProtKB-KW"/>
</dbReference>
<dbReference type="GO" id="GO:0045892">
    <property type="term" value="P:negative regulation of DNA-templated transcription"/>
    <property type="evidence" value="ECO:0007669"/>
    <property type="project" value="TreeGrafter"/>
</dbReference>
<keyword evidence="5 11" id="KW-0408">Iron</keyword>
<comment type="PTM">
    <text evidence="11">Upon Fe-S cluster removal intramolecular disulfide bonds are formed.</text>
</comment>
<keyword evidence="8 11" id="KW-0238">DNA-binding</keyword>
<evidence type="ECO:0000256" key="6">
    <source>
        <dbReference type="ARBA" id="ARBA00023014"/>
    </source>
</evidence>
<dbReference type="GO" id="GO:0047134">
    <property type="term" value="F:protein-disulfide reductase [NAD(P)H] activity"/>
    <property type="evidence" value="ECO:0007669"/>
    <property type="project" value="TreeGrafter"/>
</dbReference>
<dbReference type="InterPro" id="IPR003482">
    <property type="entry name" value="Whib"/>
</dbReference>
<evidence type="ECO:0000256" key="1">
    <source>
        <dbReference type="ARBA" id="ARBA00004496"/>
    </source>
</evidence>
<evidence type="ECO:0000256" key="4">
    <source>
        <dbReference type="ARBA" id="ARBA00022723"/>
    </source>
</evidence>
<keyword evidence="6 11" id="KW-0411">Iron-sulfur</keyword>
<feature type="region of interest" description="Disordered" evidence="12">
    <location>
        <begin position="68"/>
        <end position="92"/>
    </location>
</feature>
<evidence type="ECO:0000256" key="10">
    <source>
        <dbReference type="ARBA" id="ARBA00023163"/>
    </source>
</evidence>
<evidence type="ECO:0000256" key="11">
    <source>
        <dbReference type="HAMAP-Rule" id="MF_01479"/>
    </source>
</evidence>
<dbReference type="InterPro" id="IPR034768">
    <property type="entry name" value="4FE4S_WBL"/>
</dbReference>
<keyword evidence="4 11" id="KW-0479">Metal-binding</keyword>
<feature type="binding site" evidence="11">
    <location>
        <position position="52"/>
    </location>
    <ligand>
        <name>[4Fe-4S] cluster</name>
        <dbReference type="ChEBI" id="CHEBI:49883"/>
    </ligand>
</feature>
<dbReference type="GO" id="GO:0045454">
    <property type="term" value="P:cell redox homeostasis"/>
    <property type="evidence" value="ECO:0007669"/>
    <property type="project" value="TreeGrafter"/>
</dbReference>
<protein>
    <recommendedName>
        <fullName evidence="11">Transcriptional regulator WhiB</fullName>
    </recommendedName>
</protein>
<comment type="subcellular location">
    <subcellularLocation>
        <location evidence="1 11">Cytoplasm</location>
    </subcellularLocation>
</comment>
<dbReference type="EMBL" id="LT559118">
    <property type="protein sequence ID" value="SBO97488.1"/>
    <property type="molecule type" value="Genomic_DNA"/>
</dbReference>
<feature type="binding site" evidence="11">
    <location>
        <position position="21"/>
    </location>
    <ligand>
        <name>[4Fe-4S] cluster</name>
        <dbReference type="ChEBI" id="CHEBI:49883"/>
    </ligand>
</feature>
<comment type="PTM">
    <text evidence="11">The Fe-S cluster can be nitrosylated by nitric oxide (NO).</text>
</comment>
<evidence type="ECO:0000259" key="13">
    <source>
        <dbReference type="PROSITE" id="PS51674"/>
    </source>
</evidence>
<dbReference type="GO" id="GO:0051539">
    <property type="term" value="F:4 iron, 4 sulfur cluster binding"/>
    <property type="evidence" value="ECO:0007669"/>
    <property type="project" value="UniProtKB-UniRule"/>
</dbReference>
<keyword evidence="7 11" id="KW-0805">Transcription regulation</keyword>
<keyword evidence="3 11" id="KW-0004">4Fe-4S</keyword>
<evidence type="ECO:0000256" key="5">
    <source>
        <dbReference type="ARBA" id="ARBA00023004"/>
    </source>
</evidence>
<dbReference type="PANTHER" id="PTHR38839">
    <property type="entry name" value="TRANSCRIPTIONAL REGULATOR WHID-RELATED"/>
    <property type="match status" value="1"/>
</dbReference>
<evidence type="ECO:0000256" key="7">
    <source>
        <dbReference type="ARBA" id="ARBA00023015"/>
    </source>
</evidence>
<name>A0A1M4EFQ4_9ACTN</name>
<evidence type="ECO:0000256" key="2">
    <source>
        <dbReference type="ARBA" id="ARBA00006597"/>
    </source>
</evidence>
<keyword evidence="9 11" id="KW-1015">Disulfide bond</keyword>
<dbReference type="GO" id="GO:0005737">
    <property type="term" value="C:cytoplasm"/>
    <property type="evidence" value="ECO:0007669"/>
    <property type="project" value="UniProtKB-SubCell"/>
</dbReference>
<evidence type="ECO:0000256" key="8">
    <source>
        <dbReference type="ARBA" id="ARBA00023125"/>
    </source>
</evidence>
<dbReference type="RefSeq" id="WP_225266253.1">
    <property type="nucleotide sequence ID" value="NZ_CP084058.1"/>
</dbReference>
<comment type="function">
    <text evidence="11">Acts as a transcriptional regulator. Probably redox-responsive. The apo- but not holo-form probably binds DNA.</text>
</comment>
<accession>A0A1M4EFQ4</accession>
<feature type="domain" description="4Fe-4S Wbl-type" evidence="13">
    <location>
        <begin position="20"/>
        <end position="82"/>
    </location>
</feature>
<dbReference type="AlphaFoldDB" id="A0A1M4EFQ4"/>
<feature type="binding site" evidence="11">
    <location>
        <position position="58"/>
    </location>
    <ligand>
        <name>[4Fe-4S] cluster</name>
        <dbReference type="ChEBI" id="CHEBI:49883"/>
    </ligand>
</feature>
<dbReference type="GO" id="GO:0003677">
    <property type="term" value="F:DNA binding"/>
    <property type="evidence" value="ECO:0007669"/>
    <property type="project" value="UniProtKB-UniRule"/>
</dbReference>
<evidence type="ECO:0000256" key="12">
    <source>
        <dbReference type="SAM" id="MobiDB-lite"/>
    </source>
</evidence>